<comment type="caution">
    <text evidence="2">The sequence shown here is derived from an EMBL/GenBank/DDBJ whole genome shotgun (WGS) entry which is preliminary data.</text>
</comment>
<dbReference type="InterPro" id="IPR011051">
    <property type="entry name" value="RmlC_Cupin_sf"/>
</dbReference>
<sequence length="181" mass="20088">MKALADVIGAVQHINIIRHLLPDDGTFPNNALLPLLVYRNVFHLSGDTAKTVEEILESNGWTNAWRDGVYDYHHYHSTAHEVLCVIRGSARIQFGGPSGISLLLERGDVVIIPAGVAHKNIGDNTDFECIGAYPDGQQYDMNYGKEGERPRADENIRNLPLPEADPVYGMDGPLIKNWERA</sequence>
<dbReference type="CDD" id="cd02219">
    <property type="entry name" value="cupin_YjlB-like"/>
    <property type="match status" value="1"/>
</dbReference>
<dbReference type="PANTHER" id="PTHR36448:SF2">
    <property type="entry name" value="CUPIN TYPE-1 DOMAIN-CONTAINING PROTEIN"/>
    <property type="match status" value="1"/>
</dbReference>
<feature type="domain" description="Cupin type-1" evidence="1">
    <location>
        <begin position="42"/>
        <end position="176"/>
    </location>
</feature>
<keyword evidence="3" id="KW-1185">Reference proteome</keyword>
<dbReference type="InterPro" id="IPR014500">
    <property type="entry name" value="UCP019307_cupin"/>
</dbReference>
<dbReference type="SMART" id="SM00835">
    <property type="entry name" value="Cupin_1"/>
    <property type="match status" value="1"/>
</dbReference>
<dbReference type="SUPFAM" id="SSF51182">
    <property type="entry name" value="RmlC-like cupins"/>
    <property type="match status" value="1"/>
</dbReference>
<dbReference type="EMBL" id="JAHESF010000011">
    <property type="protein sequence ID" value="MBT1697853.1"/>
    <property type="molecule type" value="Genomic_DNA"/>
</dbReference>
<dbReference type="Gene3D" id="2.60.120.10">
    <property type="entry name" value="Jelly Rolls"/>
    <property type="match status" value="1"/>
</dbReference>
<protein>
    <submittedName>
        <fullName evidence="2">Cupin domain-containing protein</fullName>
    </submittedName>
</protein>
<dbReference type="InterPro" id="IPR014710">
    <property type="entry name" value="RmlC-like_jellyroll"/>
</dbReference>
<dbReference type="RefSeq" id="WP_254163723.1">
    <property type="nucleotide sequence ID" value="NZ_JAHESF010000011.1"/>
</dbReference>
<reference evidence="2 3" key="1">
    <citation type="submission" date="2021-05" db="EMBL/GenBank/DDBJ databases">
        <title>A Polyphasic approach of four new species of the genus Ohtaekwangia: Ohtaekwangia histidinii sp. nov., Ohtaekwangia cretensis sp. nov., Ohtaekwangia indiensis sp. nov., Ohtaekwangia reichenbachii sp. nov. from diverse environment.</title>
        <authorList>
            <person name="Octaviana S."/>
        </authorList>
    </citation>
    <scope>NUCLEOTIDE SEQUENCE [LARGE SCALE GENOMIC DNA]</scope>
    <source>
        <strain evidence="2 3">PWU4</strain>
    </source>
</reference>
<dbReference type="Pfam" id="PF00190">
    <property type="entry name" value="Cupin_1"/>
    <property type="match status" value="1"/>
</dbReference>
<name>A0AAP2GNB7_9BACT</name>
<dbReference type="InterPro" id="IPR047121">
    <property type="entry name" value="YjiB-like"/>
</dbReference>
<organism evidence="2 3">
    <name type="scientific">Chryseosolibacter histidini</name>
    <dbReference type="NCBI Taxonomy" id="2782349"/>
    <lineage>
        <taxon>Bacteria</taxon>
        <taxon>Pseudomonadati</taxon>
        <taxon>Bacteroidota</taxon>
        <taxon>Cytophagia</taxon>
        <taxon>Cytophagales</taxon>
        <taxon>Chryseotaleaceae</taxon>
        <taxon>Chryseosolibacter</taxon>
    </lineage>
</organism>
<dbReference type="PANTHER" id="PTHR36448">
    <property type="entry name" value="BLR7373 PROTEIN"/>
    <property type="match status" value="1"/>
</dbReference>
<accession>A0AAP2GNB7</accession>
<proteinExistence type="predicted"/>
<dbReference type="InterPro" id="IPR006045">
    <property type="entry name" value="Cupin_1"/>
</dbReference>
<evidence type="ECO:0000313" key="3">
    <source>
        <dbReference type="Proteomes" id="UP001319200"/>
    </source>
</evidence>
<evidence type="ECO:0000313" key="2">
    <source>
        <dbReference type="EMBL" id="MBT1697853.1"/>
    </source>
</evidence>
<gene>
    <name evidence="2" type="ORF">KK083_13250</name>
</gene>
<dbReference type="PIRSF" id="PIRSF019307">
    <property type="entry name" value="UCP019307"/>
    <property type="match status" value="1"/>
</dbReference>
<dbReference type="Proteomes" id="UP001319200">
    <property type="component" value="Unassembled WGS sequence"/>
</dbReference>
<dbReference type="AlphaFoldDB" id="A0AAP2GNB7"/>
<evidence type="ECO:0000259" key="1">
    <source>
        <dbReference type="SMART" id="SM00835"/>
    </source>
</evidence>